<feature type="region of interest" description="Disordered" evidence="1">
    <location>
        <begin position="840"/>
        <end position="880"/>
    </location>
</feature>
<evidence type="ECO:0008006" key="4">
    <source>
        <dbReference type="Google" id="ProtNLM"/>
    </source>
</evidence>
<dbReference type="STRING" id="1314783.A0A165TPT0"/>
<organism evidence="2 3">
    <name type="scientific">Daedalea quercina L-15889</name>
    <dbReference type="NCBI Taxonomy" id="1314783"/>
    <lineage>
        <taxon>Eukaryota</taxon>
        <taxon>Fungi</taxon>
        <taxon>Dikarya</taxon>
        <taxon>Basidiomycota</taxon>
        <taxon>Agaricomycotina</taxon>
        <taxon>Agaricomycetes</taxon>
        <taxon>Polyporales</taxon>
        <taxon>Fomitopsis</taxon>
    </lineage>
</organism>
<proteinExistence type="predicted"/>
<dbReference type="Proteomes" id="UP000076727">
    <property type="component" value="Unassembled WGS sequence"/>
</dbReference>
<keyword evidence="3" id="KW-1185">Reference proteome</keyword>
<feature type="region of interest" description="Disordered" evidence="1">
    <location>
        <begin position="697"/>
        <end position="749"/>
    </location>
</feature>
<reference evidence="2 3" key="1">
    <citation type="journal article" date="2016" name="Mol. Biol. Evol.">
        <title>Comparative Genomics of Early-Diverging Mushroom-Forming Fungi Provides Insights into the Origins of Lignocellulose Decay Capabilities.</title>
        <authorList>
            <person name="Nagy L.G."/>
            <person name="Riley R."/>
            <person name="Tritt A."/>
            <person name="Adam C."/>
            <person name="Daum C."/>
            <person name="Floudas D."/>
            <person name="Sun H."/>
            <person name="Yadav J.S."/>
            <person name="Pangilinan J."/>
            <person name="Larsson K.H."/>
            <person name="Matsuura K."/>
            <person name="Barry K."/>
            <person name="Labutti K."/>
            <person name="Kuo R."/>
            <person name="Ohm R.A."/>
            <person name="Bhattacharya S.S."/>
            <person name="Shirouzu T."/>
            <person name="Yoshinaga Y."/>
            <person name="Martin F.M."/>
            <person name="Grigoriev I.V."/>
            <person name="Hibbett D.S."/>
        </authorList>
    </citation>
    <scope>NUCLEOTIDE SEQUENCE [LARGE SCALE GENOMIC DNA]</scope>
    <source>
        <strain evidence="2 3">L-15889</strain>
    </source>
</reference>
<dbReference type="EMBL" id="KV429035">
    <property type="protein sequence ID" value="KZT73762.1"/>
    <property type="molecule type" value="Genomic_DNA"/>
</dbReference>
<dbReference type="AlphaFoldDB" id="A0A165TPT0"/>
<dbReference type="OrthoDB" id="270318at2759"/>
<accession>A0A165TPT0</accession>
<evidence type="ECO:0000256" key="1">
    <source>
        <dbReference type="SAM" id="MobiDB-lite"/>
    </source>
</evidence>
<feature type="region of interest" description="Disordered" evidence="1">
    <location>
        <begin position="520"/>
        <end position="555"/>
    </location>
</feature>
<feature type="compositionally biased region" description="Basic residues" evidence="1">
    <location>
        <begin position="870"/>
        <end position="880"/>
    </location>
</feature>
<gene>
    <name evidence="2" type="ORF">DAEQUDRAFT_353066</name>
</gene>
<sequence length="880" mass="100164">MERLCGEIIQIILNYLDDPTHFRLVSRRYYAITQDPYVRSSYFLARYGRTQAFYYALNRGKLMNEEVIDIMISSGAHLSRYLAQCAIHHYFRAQVHFIKSRWVRSVPLPVFTHFMMVASRMYGDIPTGKGDDDGAIFSALLKTSRLPTESRGKWETLKEVVEKYKFIPFCMKDPMMSQFPLVLAVEPRLLPYARANGFVMDGKYRNFVFRKMFEKPAVQFDGRVDEVVKNVRELTSLDPNMFVTRTVAAEVCMEAHINEPGYTALKILDKEGMLRFSLALVVEELLKTFINTRSIGMPQTQPVLRKLYEDFPSGDTTVRTVMISSIFFADTSHLPVILNATTVHLLDYVNNCNEKVKELGLAPVTRKDLFEMLVNKFTPEKFTGILEYGESVLCLGAQGMKELKKDVVIACLEIGCKGKMLKQLVEADSSLRDVIETHVVQNLRLNLDDLPLPEDEEACQHYEARLCRDFVACRRYRYPLGAADDRGRPGVADPNQPVLLEGGNGPALGANADQIMADGNVAHHMGPTPPAEDDVMESDEESDEEDGPDAEDGAEELGQIGQDTLTAMIRKDELAPAARRRRFYDMFATYTDHMGKLTYPAEYMQVGRWVQNVFGSQHPVTAIFMLHAVVNENAHILQNSLYSDQLIPSGRIPVTLKHFKMLARLGRPPNLALVDDIEAGIEFYFDEDDYLVDEGKNAVGSSNLSHTRNRTVKVETEGTPRPSGSPEASSSQEKGPRGRKRPRRSTAMVKSYVIPGSDDESIAEGRNDIENEFAKKRRCETNLQRWIKHLSVLLKEEQKKYKEKKKREQAAAEPGAKIRVLKSEFFKSLSTNLSRLRKADREKRQQLYGMDVPSEDYSEGEEDEYQYRTTRSKRYKVQQN</sequence>
<evidence type="ECO:0000313" key="2">
    <source>
        <dbReference type="EMBL" id="KZT73762.1"/>
    </source>
</evidence>
<feature type="compositionally biased region" description="Acidic residues" evidence="1">
    <location>
        <begin position="531"/>
        <end position="555"/>
    </location>
</feature>
<evidence type="ECO:0000313" key="3">
    <source>
        <dbReference type="Proteomes" id="UP000076727"/>
    </source>
</evidence>
<protein>
    <recommendedName>
        <fullName evidence="4">F-box domain-containing protein</fullName>
    </recommendedName>
</protein>
<feature type="compositionally biased region" description="Acidic residues" evidence="1">
    <location>
        <begin position="853"/>
        <end position="864"/>
    </location>
</feature>
<name>A0A165TPT0_9APHY</name>